<comment type="subunit">
    <text evidence="2">Homodecamer; pentamer of dimers.</text>
</comment>
<dbReference type="RefSeq" id="WP_367721860.1">
    <property type="nucleotide sequence ID" value="NZ_JBFOCH010000006.1"/>
</dbReference>
<dbReference type="PANTHER" id="PTHR20881">
    <property type="entry name" value="3-METHYL-2-OXOBUTANOATE HYDROXYMETHYLTRANSFERASE"/>
    <property type="match status" value="1"/>
</dbReference>
<comment type="similarity">
    <text evidence="1">Belongs to the PanB family.</text>
</comment>
<evidence type="ECO:0000256" key="5">
    <source>
        <dbReference type="ARBA" id="ARBA00022679"/>
    </source>
</evidence>
<dbReference type="SUPFAM" id="SSF51621">
    <property type="entry name" value="Phosphoenolpyruvate/pyruvate domain"/>
    <property type="match status" value="1"/>
</dbReference>
<sequence>MRSNRPTVADLRAMKGKKQLAKIRVFTMEEVEAAARAGVEILSVTPELIFNPAFRDAAPDVFAIPGSVNSFFASREDVMRDAFRFMRAGADAVYCAASLDTIRALADEHVPVCGHSGLIPHHSTWTGGFRAVGKTADTAMFVWKQVKALEDAGAFAAEIEVVPVEVASAISRRTSLFLISMGAGGGCDAQYLFSEDILGYNRGHYPRHSKVYRNFAAEYDRLQAERVAAFGEYVADVRSGAYPEPRHVVGIEPGELARFLDDLSKA</sequence>
<dbReference type="GO" id="GO:0003864">
    <property type="term" value="F:3-methyl-2-oxobutanoate hydroxymethyltransferase activity"/>
    <property type="evidence" value="ECO:0007669"/>
    <property type="project" value="UniProtKB-EC"/>
</dbReference>
<evidence type="ECO:0000313" key="6">
    <source>
        <dbReference type="EMBL" id="MEW9804798.1"/>
    </source>
</evidence>
<dbReference type="Gene3D" id="3.20.20.60">
    <property type="entry name" value="Phosphoenolpyruvate-binding domains"/>
    <property type="match status" value="1"/>
</dbReference>
<dbReference type="EC" id="2.1.2.11" evidence="3"/>
<dbReference type="EMBL" id="JBFOCI010000001">
    <property type="protein sequence ID" value="MEW9804798.1"/>
    <property type="molecule type" value="Genomic_DNA"/>
</dbReference>
<dbReference type="InterPro" id="IPR040442">
    <property type="entry name" value="Pyrv_kinase-like_dom_sf"/>
</dbReference>
<comment type="caution">
    <text evidence="6">The sequence shown here is derived from an EMBL/GenBank/DDBJ whole genome shotgun (WGS) entry which is preliminary data.</text>
</comment>
<keyword evidence="4" id="KW-0566">Pantothenate biosynthesis</keyword>
<keyword evidence="7" id="KW-1185">Reference proteome</keyword>
<reference evidence="6 7" key="1">
    <citation type="submission" date="2024-06" db="EMBL/GenBank/DDBJ databases">
        <authorList>
            <person name="Tuo L."/>
        </authorList>
    </citation>
    <scope>NUCLEOTIDE SEQUENCE [LARGE SCALE GENOMIC DNA]</scope>
    <source>
        <strain evidence="6 7">ZMM04-5</strain>
    </source>
</reference>
<dbReference type="Proteomes" id="UP001556196">
    <property type="component" value="Unassembled WGS sequence"/>
</dbReference>
<evidence type="ECO:0000256" key="1">
    <source>
        <dbReference type="ARBA" id="ARBA00008676"/>
    </source>
</evidence>
<evidence type="ECO:0000313" key="7">
    <source>
        <dbReference type="Proteomes" id="UP001556196"/>
    </source>
</evidence>
<name>A0ABV3QW92_9HYPH</name>
<dbReference type="InterPro" id="IPR003700">
    <property type="entry name" value="Pantoate_hydroxy_MeTrfase"/>
</dbReference>
<proteinExistence type="inferred from homology"/>
<evidence type="ECO:0000256" key="3">
    <source>
        <dbReference type="ARBA" id="ARBA00012618"/>
    </source>
</evidence>
<gene>
    <name evidence="6" type="ORF">ABUE31_02210</name>
</gene>
<dbReference type="InterPro" id="IPR015813">
    <property type="entry name" value="Pyrv/PenolPyrv_kinase-like_dom"/>
</dbReference>
<organism evidence="6 7">
    <name type="scientific">Mesorhizobium marinum</name>
    <dbReference type="NCBI Taxonomy" id="3228790"/>
    <lineage>
        <taxon>Bacteria</taxon>
        <taxon>Pseudomonadati</taxon>
        <taxon>Pseudomonadota</taxon>
        <taxon>Alphaproteobacteria</taxon>
        <taxon>Hyphomicrobiales</taxon>
        <taxon>Phyllobacteriaceae</taxon>
        <taxon>Mesorhizobium</taxon>
    </lineage>
</organism>
<evidence type="ECO:0000256" key="2">
    <source>
        <dbReference type="ARBA" id="ARBA00011424"/>
    </source>
</evidence>
<dbReference type="Pfam" id="PF02548">
    <property type="entry name" value="Pantoate_transf"/>
    <property type="match status" value="1"/>
</dbReference>
<dbReference type="PANTHER" id="PTHR20881:SF0">
    <property type="entry name" value="3-METHYL-2-OXOBUTANOATE HYDROXYMETHYLTRANSFERASE"/>
    <property type="match status" value="1"/>
</dbReference>
<accession>A0ABV3QW92</accession>
<protein>
    <recommendedName>
        <fullName evidence="3">3-methyl-2-oxobutanoate hydroxymethyltransferase</fullName>
        <ecNumber evidence="3">2.1.2.11</ecNumber>
    </recommendedName>
</protein>
<keyword evidence="5 6" id="KW-0808">Transferase</keyword>
<evidence type="ECO:0000256" key="4">
    <source>
        <dbReference type="ARBA" id="ARBA00022655"/>
    </source>
</evidence>